<dbReference type="AlphaFoldDB" id="A0A2M7V9W2"/>
<dbReference type="EMBL" id="PFPL01000048">
    <property type="protein sequence ID" value="PIZ95637.1"/>
    <property type="molecule type" value="Genomic_DNA"/>
</dbReference>
<dbReference type="Gene3D" id="3.30.1490.300">
    <property type="match status" value="1"/>
</dbReference>
<proteinExistence type="predicted"/>
<comment type="caution">
    <text evidence="2">The sequence shown here is derived from an EMBL/GenBank/DDBJ whole genome shotgun (WGS) entry which is preliminary data.</text>
</comment>
<evidence type="ECO:0000256" key="1">
    <source>
        <dbReference type="SAM" id="Phobius"/>
    </source>
</evidence>
<dbReference type="InterPro" id="IPR043129">
    <property type="entry name" value="ATPase_NBD"/>
</dbReference>
<name>A0A2M7V9W2_9BACT</name>
<evidence type="ECO:0000313" key="3">
    <source>
        <dbReference type="Proteomes" id="UP000231453"/>
    </source>
</evidence>
<dbReference type="InterPro" id="IPR005883">
    <property type="entry name" value="PilM"/>
</dbReference>
<evidence type="ECO:0008006" key="4">
    <source>
        <dbReference type="Google" id="ProtNLM"/>
    </source>
</evidence>
<sequence>MSKKENFVGLDIADHTIEILEITGSGKKPTLSLKNRLEVESGIIEWGRIKDPKRLADLFAKLFSISAQKQISKENVLVSLPDSLVYVHIFHLPPHSKREREKLLLKELQSIVPEKLDNILYSYQIFSEEKDVVKGMLVAMPKDAAVEWFDFFKKNKINVEFLDIEPVALRRAVFYNQKNEKICLVDIGAQSTSVNILNKERFYFSYNTHIAGDYFTREISNKLNLNLAEAEKEKIKNGLNGSDKEINTIVQGAIDRLIVDIKNIIEVNDDKEHKLVKIVLVGGASQTAGLVEYLQSHFEIPVSLFTLEKSFKTNDVEYIEAFGLALRSFDKKEYSDEPVITEKQIGQKNGAYKLLKKDESDYIRNLDEHFDVVGVSPEVNFDRYNPDTKKVSRTIWLLAFLFISILLLLGAFFFRENNRKSRQIESLKSSQNFTDVVQYRLQDLSIQVPVAVSATEYNKNRVRAKIFSDIILKIDLLDNQNNENSISQASKARALKQVSSSEELYPFHVEKIDNKDELIYKWLIFSNLDIKNMTIEKINTLNTNRIPYLFESLNIVSVEVTSNPNVYMMNVDVKVSSNQDLNI</sequence>
<gene>
    <name evidence="2" type="ORF">COX80_03910</name>
</gene>
<dbReference type="CDD" id="cd24049">
    <property type="entry name" value="ASKHA_NBD_PilM"/>
    <property type="match status" value="1"/>
</dbReference>
<feature type="transmembrane region" description="Helical" evidence="1">
    <location>
        <begin position="395"/>
        <end position="414"/>
    </location>
</feature>
<dbReference type="Gene3D" id="3.30.420.40">
    <property type="match status" value="2"/>
</dbReference>
<dbReference type="Proteomes" id="UP000231453">
    <property type="component" value="Unassembled WGS sequence"/>
</dbReference>
<keyword evidence="1" id="KW-0812">Transmembrane</keyword>
<organism evidence="2 3">
    <name type="scientific">Candidatus Magasanikbacteria bacterium CG_4_10_14_0_2_um_filter_33_14</name>
    <dbReference type="NCBI Taxonomy" id="1974636"/>
    <lineage>
        <taxon>Bacteria</taxon>
        <taxon>Candidatus Magasanikiibacteriota</taxon>
    </lineage>
</organism>
<dbReference type="SUPFAM" id="SSF53067">
    <property type="entry name" value="Actin-like ATPase domain"/>
    <property type="match status" value="1"/>
</dbReference>
<evidence type="ECO:0000313" key="2">
    <source>
        <dbReference type="EMBL" id="PIZ95637.1"/>
    </source>
</evidence>
<accession>A0A2M7V9W2</accession>
<dbReference type="PANTHER" id="PTHR32432:SF3">
    <property type="entry name" value="ETHANOLAMINE UTILIZATION PROTEIN EUTJ"/>
    <property type="match status" value="1"/>
</dbReference>
<dbReference type="PANTHER" id="PTHR32432">
    <property type="entry name" value="CELL DIVISION PROTEIN FTSA-RELATED"/>
    <property type="match status" value="1"/>
</dbReference>
<dbReference type="Pfam" id="PF11104">
    <property type="entry name" value="PilM_2"/>
    <property type="match status" value="1"/>
</dbReference>
<protein>
    <recommendedName>
        <fullName evidence="4">SHS2 domain-containing protein</fullName>
    </recommendedName>
</protein>
<keyword evidence="1" id="KW-1133">Transmembrane helix</keyword>
<keyword evidence="1" id="KW-0472">Membrane</keyword>
<dbReference type="InterPro" id="IPR050696">
    <property type="entry name" value="FtsA/MreB"/>
</dbReference>
<reference evidence="3" key="1">
    <citation type="submission" date="2017-09" db="EMBL/GenBank/DDBJ databases">
        <title>Depth-based differentiation of microbial function through sediment-hosted aquifers and enrichment of novel symbionts in the deep terrestrial subsurface.</title>
        <authorList>
            <person name="Probst A.J."/>
            <person name="Ladd B."/>
            <person name="Jarett J.K."/>
            <person name="Geller-Mcgrath D.E."/>
            <person name="Sieber C.M.K."/>
            <person name="Emerson J.B."/>
            <person name="Anantharaman K."/>
            <person name="Thomas B.C."/>
            <person name="Malmstrom R."/>
            <person name="Stieglmeier M."/>
            <person name="Klingl A."/>
            <person name="Woyke T."/>
            <person name="Ryan C.M."/>
            <person name="Banfield J.F."/>
        </authorList>
    </citation>
    <scope>NUCLEOTIDE SEQUENCE [LARGE SCALE GENOMIC DNA]</scope>
</reference>